<dbReference type="GO" id="GO:0004674">
    <property type="term" value="F:protein serine/threonine kinase activity"/>
    <property type="evidence" value="ECO:0000318"/>
    <property type="project" value="GO_Central"/>
</dbReference>
<evidence type="ECO:0000256" key="2">
    <source>
        <dbReference type="SAM" id="MobiDB-lite"/>
    </source>
</evidence>
<dbReference type="AlphaFoldDB" id="A0A8J1KGU0"/>
<keyword evidence="1" id="KW-0067">ATP-binding</keyword>
<dbReference type="GeneID" id="121393146"/>
<dbReference type="GO" id="GO:0043408">
    <property type="term" value="P:regulation of MAPK cascade"/>
    <property type="evidence" value="ECO:0000318"/>
    <property type="project" value="GO_Central"/>
</dbReference>
<evidence type="ECO:0000259" key="3">
    <source>
        <dbReference type="PROSITE" id="PS50011"/>
    </source>
</evidence>
<evidence type="ECO:0000313" key="5">
    <source>
        <dbReference type="RefSeq" id="XP_041416608.1"/>
    </source>
</evidence>
<dbReference type="GO" id="GO:0005524">
    <property type="term" value="F:ATP binding"/>
    <property type="evidence" value="ECO:0007669"/>
    <property type="project" value="UniProtKB-UniRule"/>
</dbReference>
<feature type="domain" description="Protein kinase" evidence="3">
    <location>
        <begin position="41"/>
        <end position="299"/>
    </location>
</feature>
<dbReference type="PANTHER" id="PTHR48015:SF45">
    <property type="entry name" value="MITOGEN-ACTIVATED PROTEIN KINASE KINASE KINASE KINASE 4-LIKE"/>
    <property type="match status" value="1"/>
</dbReference>
<proteinExistence type="predicted"/>
<gene>
    <name evidence="5 6 7" type="primary">LOC121393146</name>
</gene>
<feature type="compositionally biased region" description="Polar residues" evidence="2">
    <location>
        <begin position="434"/>
        <end position="445"/>
    </location>
</feature>
<feature type="compositionally biased region" description="Basic and acidic residues" evidence="2">
    <location>
        <begin position="392"/>
        <end position="420"/>
    </location>
</feature>
<dbReference type="RefSeq" id="XP_041416610.1">
    <property type="nucleotide sequence ID" value="XM_041560676.1"/>
</dbReference>
<dbReference type="Pfam" id="PF00069">
    <property type="entry name" value="Pkinase"/>
    <property type="match status" value="1"/>
</dbReference>
<dbReference type="PROSITE" id="PS00107">
    <property type="entry name" value="PROTEIN_KINASE_ATP"/>
    <property type="match status" value="1"/>
</dbReference>
<sequence>MSSFCSFSDLLKTRQMLRRLFSACCKGRKRKTHLKEPRGTLELGNLIGNGSSGQVYKGHNLKTNKVVAIKMMNPSEDTQKEIKTEIEIHKEVSRHKNIASFYGAYQQRGSIMMPIMIEMEFCGGGTLFELINSPFCRGLPEHCIAYVCREVLKGLSRLQKKQIMHRDIKSHNIAITEDASIRLIDFGLARKVKRFWPCKELQGTPHYIAPEVWTCSSYDFKCDIWALGITAIEMAETSCPLLHLQGEAVGKEIVSGDPPTLSRPRRWSPAFNSFIDLCLTKDPKDRPMAKFLLQEHHFITELQDEMQVKAEMKDLIRRLNAAKHLASKTAEDIANAAVEEVPSDVVVSLDTKKEKTAENAEEAASEVQVDEPASEEVVEAISKQDVSSTDIMGKKDTIGHIKIGEPEKDVEASTTPKEDPLQSSEKAPELSVAQDLSPQEEVGSTDTEEEQTTVCHIDMGDSEEAPHTSFQSSKEAPVLEENTGD</sequence>
<dbReference type="SMART" id="SM00220">
    <property type="entry name" value="S_TKc"/>
    <property type="match status" value="1"/>
</dbReference>
<dbReference type="InterPro" id="IPR000719">
    <property type="entry name" value="Prot_kinase_dom"/>
</dbReference>
<dbReference type="PANTHER" id="PTHR48015">
    <property type="entry name" value="SERINE/THREONINE-PROTEIN KINASE TAO"/>
    <property type="match status" value="1"/>
</dbReference>
<dbReference type="RefSeq" id="XP_041416609.1">
    <property type="nucleotide sequence ID" value="XM_041560675.1"/>
</dbReference>
<feature type="binding site" evidence="1">
    <location>
        <position position="70"/>
    </location>
    <ligand>
        <name>ATP</name>
        <dbReference type="ChEBI" id="CHEBI:30616"/>
    </ligand>
</feature>
<dbReference type="RefSeq" id="XP_041416608.1">
    <property type="nucleotide sequence ID" value="XM_041560674.1"/>
</dbReference>
<organism evidence="4 7">
    <name type="scientific">Xenopus laevis</name>
    <name type="common">African clawed frog</name>
    <dbReference type="NCBI Taxonomy" id="8355"/>
    <lineage>
        <taxon>Eukaryota</taxon>
        <taxon>Metazoa</taxon>
        <taxon>Chordata</taxon>
        <taxon>Craniata</taxon>
        <taxon>Vertebrata</taxon>
        <taxon>Euteleostomi</taxon>
        <taxon>Amphibia</taxon>
        <taxon>Batrachia</taxon>
        <taxon>Anura</taxon>
        <taxon>Pipoidea</taxon>
        <taxon>Pipidae</taxon>
        <taxon>Xenopodinae</taxon>
        <taxon>Xenopus</taxon>
        <taxon>Xenopus</taxon>
    </lineage>
</organism>
<dbReference type="PROSITE" id="PS50011">
    <property type="entry name" value="PROTEIN_KINASE_DOM"/>
    <property type="match status" value="1"/>
</dbReference>
<dbReference type="InterPro" id="IPR017441">
    <property type="entry name" value="Protein_kinase_ATP_BS"/>
</dbReference>
<keyword evidence="4" id="KW-1185">Reference proteome</keyword>
<keyword evidence="1" id="KW-0547">Nucleotide-binding</keyword>
<dbReference type="CDD" id="cd05122">
    <property type="entry name" value="PKc_STE"/>
    <property type="match status" value="1"/>
</dbReference>
<evidence type="ECO:0000313" key="4">
    <source>
        <dbReference type="Proteomes" id="UP000186698"/>
    </source>
</evidence>
<evidence type="ECO:0000256" key="1">
    <source>
        <dbReference type="PROSITE-ProRule" id="PRU10141"/>
    </source>
</evidence>
<dbReference type="GO" id="GO:0048812">
    <property type="term" value="P:neuron projection morphogenesis"/>
    <property type="evidence" value="ECO:0000318"/>
    <property type="project" value="GO_Central"/>
</dbReference>
<name>A0A8J1KGU0_XENLA</name>
<dbReference type="SUPFAM" id="SSF56112">
    <property type="entry name" value="Protein kinase-like (PK-like)"/>
    <property type="match status" value="1"/>
</dbReference>
<dbReference type="Gene3D" id="1.10.510.10">
    <property type="entry name" value="Transferase(Phosphotransferase) domain 1"/>
    <property type="match status" value="1"/>
</dbReference>
<accession>A0A8J1KGU0</accession>
<dbReference type="KEGG" id="xla:121393146"/>
<dbReference type="InterPro" id="IPR050285">
    <property type="entry name" value="STE20_Ser/Thr_kinase"/>
</dbReference>
<protein>
    <submittedName>
        <fullName evidence="5 6">Traf2 and NCK-interacting protein kinase-like</fullName>
    </submittedName>
</protein>
<dbReference type="Proteomes" id="UP000186698">
    <property type="component" value="Chromosome 4S"/>
</dbReference>
<evidence type="ECO:0000313" key="6">
    <source>
        <dbReference type="RefSeq" id="XP_041416609.1"/>
    </source>
</evidence>
<feature type="region of interest" description="Disordered" evidence="2">
    <location>
        <begin position="385"/>
        <end position="485"/>
    </location>
</feature>
<reference evidence="5 6" key="1">
    <citation type="submission" date="2025-04" db="UniProtKB">
        <authorList>
            <consortium name="RefSeq"/>
        </authorList>
    </citation>
    <scope>IDENTIFICATION</scope>
    <source>
        <strain evidence="5 6">J_2021</strain>
        <tissue evidence="5 6">Erythrocytes</tissue>
    </source>
</reference>
<evidence type="ECO:0000313" key="7">
    <source>
        <dbReference type="RefSeq" id="XP_041416610.1"/>
    </source>
</evidence>
<dbReference type="InterPro" id="IPR011009">
    <property type="entry name" value="Kinase-like_dom_sf"/>
</dbReference>
<dbReference type="GO" id="GO:0000165">
    <property type="term" value="P:MAPK cascade"/>
    <property type="evidence" value="ECO:0000318"/>
    <property type="project" value="GO_Central"/>
</dbReference>
<dbReference type="GO" id="GO:0005737">
    <property type="term" value="C:cytoplasm"/>
    <property type="evidence" value="ECO:0000318"/>
    <property type="project" value="GO_Central"/>
</dbReference>